<organism evidence="13 14">
    <name type="scientific">Cellulomonas algicola</name>
    <dbReference type="NCBI Taxonomy" id="2071633"/>
    <lineage>
        <taxon>Bacteria</taxon>
        <taxon>Bacillati</taxon>
        <taxon>Actinomycetota</taxon>
        <taxon>Actinomycetes</taxon>
        <taxon>Micrococcales</taxon>
        <taxon>Cellulomonadaceae</taxon>
        <taxon>Cellulomonas</taxon>
    </lineage>
</organism>
<reference evidence="13 14" key="1">
    <citation type="submission" date="2018-11" db="EMBL/GenBank/DDBJ databases">
        <title>Draft genome sequence of Cellulomonas takizawaensis strain TKZ-21.</title>
        <authorList>
            <person name="Yamamura H."/>
            <person name="Hayashi T."/>
            <person name="Hamada M."/>
            <person name="Serisawa Y."/>
            <person name="Matsuyama K."/>
            <person name="Nakagawa Y."/>
            <person name="Otoguro M."/>
            <person name="Yanagida F."/>
            <person name="Hayakawa M."/>
        </authorList>
    </citation>
    <scope>NUCLEOTIDE SEQUENCE [LARGE SCALE GENOMIC DNA]</scope>
    <source>
        <strain evidence="13 14">TKZ-21</strain>
    </source>
</reference>
<dbReference type="SUPFAM" id="SSF53448">
    <property type="entry name" value="Nucleotide-diphospho-sugar transferases"/>
    <property type="match status" value="1"/>
</dbReference>
<evidence type="ECO:0000256" key="8">
    <source>
        <dbReference type="ARBA" id="ARBA00040894"/>
    </source>
</evidence>
<comment type="cofactor">
    <cofactor evidence="1">
        <name>Mn(2+)</name>
        <dbReference type="ChEBI" id="CHEBI:29035"/>
    </cofactor>
</comment>
<feature type="compositionally biased region" description="Basic and acidic residues" evidence="11">
    <location>
        <begin position="75"/>
        <end position="94"/>
    </location>
</feature>
<evidence type="ECO:0000256" key="11">
    <source>
        <dbReference type="SAM" id="MobiDB-lite"/>
    </source>
</evidence>
<dbReference type="Pfam" id="PF00535">
    <property type="entry name" value="Glycos_transf_2"/>
    <property type="match status" value="1"/>
</dbReference>
<protein>
    <recommendedName>
        <fullName evidence="8">Glucosyl-3-phosphoglycerate synthase</fullName>
        <ecNumber evidence="7">2.4.1.266</ecNumber>
    </recommendedName>
</protein>
<dbReference type="GO" id="GO:0016757">
    <property type="term" value="F:glycosyltransferase activity"/>
    <property type="evidence" value="ECO:0007669"/>
    <property type="project" value="UniProtKB-KW"/>
</dbReference>
<evidence type="ECO:0000313" key="14">
    <source>
        <dbReference type="Proteomes" id="UP000288246"/>
    </source>
</evidence>
<accession>A0A401UV00</accession>
<evidence type="ECO:0000256" key="2">
    <source>
        <dbReference type="ARBA" id="ARBA00001946"/>
    </source>
</evidence>
<dbReference type="InterPro" id="IPR029044">
    <property type="entry name" value="Nucleotide-diphossugar_trans"/>
</dbReference>
<evidence type="ECO:0000256" key="9">
    <source>
        <dbReference type="ARBA" id="ARBA00048689"/>
    </source>
</evidence>
<dbReference type="PANTHER" id="PTHR48090">
    <property type="entry name" value="UNDECAPRENYL-PHOSPHATE 4-DEOXY-4-FORMAMIDO-L-ARABINOSE TRANSFERASE-RELATED"/>
    <property type="match status" value="1"/>
</dbReference>
<dbReference type="EC" id="2.4.1.266" evidence="7"/>
<dbReference type="InterPro" id="IPR001173">
    <property type="entry name" value="Glyco_trans_2-like"/>
</dbReference>
<evidence type="ECO:0000313" key="13">
    <source>
        <dbReference type="EMBL" id="GCD18511.1"/>
    </source>
</evidence>
<evidence type="ECO:0000259" key="12">
    <source>
        <dbReference type="Pfam" id="PF00535"/>
    </source>
</evidence>
<feature type="region of interest" description="Disordered" evidence="11">
    <location>
        <begin position="1"/>
        <end position="103"/>
    </location>
</feature>
<dbReference type="InterPro" id="IPR050256">
    <property type="entry name" value="Glycosyltransferase_2"/>
</dbReference>
<comment type="catalytic activity">
    <reaction evidence="10">
        <text>an NDP-alpha-D-glucose + (2R)-3-phosphoglycerate = (2R)-2-O-(alpha-D-glucopyranosyl)-3-phospho-glycerate + a ribonucleoside 5'-diphosphate + H(+)</text>
        <dbReference type="Rhea" id="RHEA:47244"/>
        <dbReference type="ChEBI" id="CHEBI:15378"/>
        <dbReference type="ChEBI" id="CHEBI:57930"/>
        <dbReference type="ChEBI" id="CHEBI:58272"/>
        <dbReference type="ChEBI" id="CHEBI:62600"/>
        <dbReference type="ChEBI" id="CHEBI:76533"/>
        <dbReference type="EC" id="2.4.1.266"/>
    </reaction>
    <physiologicalReaction direction="left-to-right" evidence="10">
        <dbReference type="Rhea" id="RHEA:47245"/>
    </physiologicalReaction>
</comment>
<feature type="domain" description="Glycosyltransferase 2-like" evidence="12">
    <location>
        <begin position="105"/>
        <end position="194"/>
    </location>
</feature>
<evidence type="ECO:0000256" key="7">
    <source>
        <dbReference type="ARBA" id="ARBA00039022"/>
    </source>
</evidence>
<evidence type="ECO:0000256" key="3">
    <source>
        <dbReference type="ARBA" id="ARBA00006739"/>
    </source>
</evidence>
<comment type="catalytic activity">
    <reaction evidence="9">
        <text>(2R)-3-phosphoglycerate + UDP-alpha-D-glucose = (2R)-2-O-(alpha-D-glucopyranosyl)-3-phospho-glycerate + UDP + H(+)</text>
        <dbReference type="Rhea" id="RHEA:31319"/>
        <dbReference type="ChEBI" id="CHEBI:15378"/>
        <dbReference type="ChEBI" id="CHEBI:58223"/>
        <dbReference type="ChEBI" id="CHEBI:58272"/>
        <dbReference type="ChEBI" id="CHEBI:58885"/>
        <dbReference type="ChEBI" id="CHEBI:62600"/>
        <dbReference type="EC" id="2.4.1.266"/>
    </reaction>
    <physiologicalReaction direction="left-to-right" evidence="9">
        <dbReference type="Rhea" id="RHEA:31320"/>
    </physiologicalReaction>
</comment>
<feature type="compositionally biased region" description="Low complexity" evidence="11">
    <location>
        <begin position="15"/>
        <end position="40"/>
    </location>
</feature>
<dbReference type="AlphaFoldDB" id="A0A401UV00"/>
<comment type="similarity">
    <text evidence="3">Belongs to the glycosyltransferase 2 family.</text>
</comment>
<evidence type="ECO:0000256" key="1">
    <source>
        <dbReference type="ARBA" id="ARBA00001936"/>
    </source>
</evidence>
<evidence type="ECO:0000256" key="6">
    <source>
        <dbReference type="ARBA" id="ARBA00022842"/>
    </source>
</evidence>
<dbReference type="PANTHER" id="PTHR48090:SF10">
    <property type="entry name" value="GLUCOSYL-3-PHOSPHOGLYCERATE SYNTHASE"/>
    <property type="match status" value="1"/>
</dbReference>
<dbReference type="CDD" id="cd04179">
    <property type="entry name" value="DPM_DPG-synthase_like"/>
    <property type="match status" value="1"/>
</dbReference>
<comment type="cofactor">
    <cofactor evidence="2">
        <name>Mg(2+)</name>
        <dbReference type="ChEBI" id="CHEBI:18420"/>
    </cofactor>
</comment>
<evidence type="ECO:0000256" key="4">
    <source>
        <dbReference type="ARBA" id="ARBA00022676"/>
    </source>
</evidence>
<gene>
    <name evidence="13" type="ORF">CTKZ_00730</name>
</gene>
<proteinExistence type="inferred from homology"/>
<keyword evidence="5" id="KW-0808">Transferase</keyword>
<dbReference type="Proteomes" id="UP000288246">
    <property type="component" value="Unassembled WGS sequence"/>
</dbReference>
<comment type="caution">
    <text evidence="13">The sequence shown here is derived from an EMBL/GenBank/DDBJ whole genome shotgun (WGS) entry which is preliminary data.</text>
</comment>
<name>A0A401UV00_9CELL</name>
<keyword evidence="14" id="KW-1185">Reference proteome</keyword>
<sequence length="350" mass="36744">MTRKGGKAADDQPEAGPTDASTAAATAPARTRGRTPATTTVDEAATSSGSGTDAPAATSDAHPEAPATGGRQRRGGRDAGRDAAREPAHDAREPKPHRHKQRVAVIIPAKDESRRIAATVRSARAIPHVDLVLVVDDGSEDNTQHVAREAGAVVVRHSHNRGKAAAMETGAAVVAMRDAPDRLPRVLLFIDGDLGETAVNTAPLVPPVVDGHADLSIALLPPQPGAGGRGIVVGAARRAIASMTGWTPTQPLSGMRCLTREAFEAATPLARGWGVETGMTIDLLRQGFRVIEVPCELRHRPSGSDLKGQLHRAAQYRDVQLAVSARRVRGAAASVKQTVAPRQRPPQTHR</sequence>
<keyword evidence="6" id="KW-0460">Magnesium</keyword>
<keyword evidence="4" id="KW-0328">Glycosyltransferase</keyword>
<dbReference type="Gene3D" id="3.90.550.10">
    <property type="entry name" value="Spore Coat Polysaccharide Biosynthesis Protein SpsA, Chain A"/>
    <property type="match status" value="1"/>
</dbReference>
<evidence type="ECO:0000256" key="10">
    <source>
        <dbReference type="ARBA" id="ARBA00048997"/>
    </source>
</evidence>
<evidence type="ECO:0000256" key="5">
    <source>
        <dbReference type="ARBA" id="ARBA00022679"/>
    </source>
</evidence>
<dbReference type="EMBL" id="BHYL01000007">
    <property type="protein sequence ID" value="GCD18511.1"/>
    <property type="molecule type" value="Genomic_DNA"/>
</dbReference>